<keyword evidence="2" id="KW-1133">Transmembrane helix</keyword>
<keyword evidence="2" id="KW-0812">Transmembrane</keyword>
<protein>
    <submittedName>
        <fullName evidence="3">Transmembrane protein 79-like</fullName>
    </submittedName>
</protein>
<feature type="transmembrane region" description="Helical" evidence="2">
    <location>
        <begin position="266"/>
        <end position="289"/>
    </location>
</feature>
<feature type="transmembrane region" description="Helical" evidence="2">
    <location>
        <begin position="309"/>
        <end position="335"/>
    </location>
</feature>
<evidence type="ECO:0000256" key="2">
    <source>
        <dbReference type="SAM" id="Phobius"/>
    </source>
</evidence>
<dbReference type="Ensembl" id="ENSFHET00000033120.1">
    <property type="protein sequence ID" value="ENSFHEP00000015246.1"/>
    <property type="gene ID" value="ENSFHEG00000016837.1"/>
</dbReference>
<name>A0A3Q2PPH0_FUNHE</name>
<dbReference type="GO" id="GO:0045055">
    <property type="term" value="P:regulated exocytosis"/>
    <property type="evidence" value="ECO:0007669"/>
    <property type="project" value="TreeGrafter"/>
</dbReference>
<feature type="transmembrane region" description="Helical" evidence="2">
    <location>
        <begin position="228"/>
        <end position="254"/>
    </location>
</feature>
<dbReference type="AlphaFoldDB" id="A0A3Q2PPH0"/>
<feature type="transmembrane region" description="Helical" evidence="2">
    <location>
        <begin position="342"/>
        <end position="361"/>
    </location>
</feature>
<dbReference type="OrthoDB" id="8887147at2759"/>
<dbReference type="PANTHER" id="PTHR31004:SF3">
    <property type="entry name" value="TRANSMEMBRANE PROTEIN 79"/>
    <property type="match status" value="1"/>
</dbReference>
<keyword evidence="2" id="KW-0472">Membrane</keyword>
<dbReference type="Proteomes" id="UP000265000">
    <property type="component" value="Unplaced"/>
</dbReference>
<feature type="compositionally biased region" description="Polar residues" evidence="1">
    <location>
        <begin position="153"/>
        <end position="168"/>
    </location>
</feature>
<organism evidence="3 4">
    <name type="scientific">Fundulus heteroclitus</name>
    <name type="common">Killifish</name>
    <name type="synonym">Mummichog</name>
    <dbReference type="NCBI Taxonomy" id="8078"/>
    <lineage>
        <taxon>Eukaryota</taxon>
        <taxon>Metazoa</taxon>
        <taxon>Chordata</taxon>
        <taxon>Craniata</taxon>
        <taxon>Vertebrata</taxon>
        <taxon>Euteleostomi</taxon>
        <taxon>Actinopterygii</taxon>
        <taxon>Neopterygii</taxon>
        <taxon>Teleostei</taxon>
        <taxon>Neoteleostei</taxon>
        <taxon>Acanthomorphata</taxon>
        <taxon>Ovalentaria</taxon>
        <taxon>Atherinomorphae</taxon>
        <taxon>Cyprinodontiformes</taxon>
        <taxon>Fundulidae</taxon>
        <taxon>Fundulus</taxon>
    </lineage>
</organism>
<feature type="transmembrane region" description="Helical" evidence="2">
    <location>
        <begin position="367"/>
        <end position="389"/>
    </location>
</feature>
<feature type="compositionally biased region" description="Low complexity" evidence="1">
    <location>
        <begin position="82"/>
        <end position="95"/>
    </location>
</feature>
<dbReference type="GO" id="GO:0032588">
    <property type="term" value="C:trans-Golgi network membrane"/>
    <property type="evidence" value="ECO:0007669"/>
    <property type="project" value="TreeGrafter"/>
</dbReference>
<dbReference type="GeneID" id="105938292"/>
<reference evidence="3" key="1">
    <citation type="submission" date="2025-08" db="UniProtKB">
        <authorList>
            <consortium name="Ensembl"/>
        </authorList>
    </citation>
    <scope>IDENTIFICATION</scope>
</reference>
<proteinExistence type="predicted"/>
<evidence type="ECO:0000256" key="1">
    <source>
        <dbReference type="SAM" id="MobiDB-lite"/>
    </source>
</evidence>
<keyword evidence="4" id="KW-1185">Reference proteome</keyword>
<sequence length="436" mass="46586">MSTAGLQATDRQKAKELDTVKESISDIINQLQDIDPARLSFSPFLDLDTQISLAPVSDSPESSVEELRSASHSVSGSQRSLEPAAAAEPSRSSARCPQPLSTTQPAHFGVNQTEEEEPDQSLSSPIVSSSSLDATVENCRSPPQPASQGDIPNGTNTPRWSPQSTNLDGTVDEGRPLIGPPLESVELAVWGPGGLGETDAAAEEASDQGRRCCCCRCCQCGFSQSRRLPAVVSVLASLLCAAGMLYALYFYVPIRPPDCPDVSSRLVFTFCCCAVAAVPVVLAMLVGAACQMCSASPSLQDPVPPRQTLQRLFVTSSLEQLLLYVLNLVVMAALLPEEQLKLVPILAVMFIVGRLVFWISLNACSSWRGFGSGLTFFPLLAAVALNLFLMYDLNLEQPLFGSEDALYNQVTPSSWTGETSPSGEPDVLPTDILDAQ</sequence>
<dbReference type="PANTHER" id="PTHR31004">
    <property type="entry name" value="TRANSMEMBRANE PROTEIN 79"/>
    <property type="match status" value="1"/>
</dbReference>
<feature type="compositionally biased region" description="Polar residues" evidence="1">
    <location>
        <begin position="413"/>
        <end position="422"/>
    </location>
</feature>
<dbReference type="GeneTree" id="ENSGT00390000002390"/>
<evidence type="ECO:0000313" key="4">
    <source>
        <dbReference type="Proteomes" id="UP000265000"/>
    </source>
</evidence>
<feature type="region of interest" description="Disordered" evidence="1">
    <location>
        <begin position="413"/>
        <end position="436"/>
    </location>
</feature>
<reference evidence="3" key="2">
    <citation type="submission" date="2025-09" db="UniProtKB">
        <authorList>
            <consortium name="Ensembl"/>
        </authorList>
    </citation>
    <scope>IDENTIFICATION</scope>
</reference>
<evidence type="ECO:0000313" key="3">
    <source>
        <dbReference type="Ensembl" id="ENSFHEP00000015246.1"/>
    </source>
</evidence>
<feature type="compositionally biased region" description="Polar residues" evidence="1">
    <location>
        <begin position="70"/>
        <end position="80"/>
    </location>
</feature>
<feature type="compositionally biased region" description="Low complexity" evidence="1">
    <location>
        <begin position="121"/>
        <end position="131"/>
    </location>
</feature>
<accession>A0A3Q2PPH0</accession>
<feature type="region of interest" description="Disordered" evidence="1">
    <location>
        <begin position="55"/>
        <end position="178"/>
    </location>
</feature>
<dbReference type="GO" id="GO:0005765">
    <property type="term" value="C:lysosomal membrane"/>
    <property type="evidence" value="ECO:0007669"/>
    <property type="project" value="TreeGrafter"/>
</dbReference>